<organism evidence="1 2">
    <name type="scientific">Ensete ventricosum</name>
    <name type="common">Abyssinian banana</name>
    <name type="synonym">Musa ensete</name>
    <dbReference type="NCBI Taxonomy" id="4639"/>
    <lineage>
        <taxon>Eukaryota</taxon>
        <taxon>Viridiplantae</taxon>
        <taxon>Streptophyta</taxon>
        <taxon>Embryophyta</taxon>
        <taxon>Tracheophyta</taxon>
        <taxon>Spermatophyta</taxon>
        <taxon>Magnoliopsida</taxon>
        <taxon>Liliopsida</taxon>
        <taxon>Zingiberales</taxon>
        <taxon>Musaceae</taxon>
        <taxon>Ensete</taxon>
    </lineage>
</organism>
<sequence length="108" mass="11889">MAGAAPVTPVPVAFRELRALLVIAREDAEGTVGKSSPVDPTYGEVNGFTITGIASLKIKSCRLPYGILLVHDCWSFTTGSHLYPIRMHTHYSTCHCYCLQLLPSPWER</sequence>
<proteinExistence type="predicted"/>
<dbReference type="AlphaFoldDB" id="A0A426ZYX3"/>
<dbReference type="EMBL" id="AMZH03004446">
    <property type="protein sequence ID" value="RRT69151.1"/>
    <property type="molecule type" value="Genomic_DNA"/>
</dbReference>
<protein>
    <submittedName>
        <fullName evidence="1">Uncharacterized protein</fullName>
    </submittedName>
</protein>
<evidence type="ECO:0000313" key="1">
    <source>
        <dbReference type="EMBL" id="RRT69151.1"/>
    </source>
</evidence>
<accession>A0A426ZYX3</accession>
<name>A0A426ZYX3_ENSVE</name>
<reference evidence="1 2" key="1">
    <citation type="journal article" date="2014" name="Agronomy (Basel)">
        <title>A Draft Genome Sequence for Ensete ventricosum, the Drought-Tolerant Tree Against Hunger.</title>
        <authorList>
            <person name="Harrison J."/>
            <person name="Moore K.A."/>
            <person name="Paszkiewicz K."/>
            <person name="Jones T."/>
            <person name="Grant M."/>
            <person name="Ambacheew D."/>
            <person name="Muzemil S."/>
            <person name="Studholme D.J."/>
        </authorList>
    </citation>
    <scope>NUCLEOTIDE SEQUENCE [LARGE SCALE GENOMIC DNA]</scope>
</reference>
<gene>
    <name evidence="1" type="ORF">B296_00001646</name>
</gene>
<comment type="caution">
    <text evidence="1">The sequence shown here is derived from an EMBL/GenBank/DDBJ whole genome shotgun (WGS) entry which is preliminary data.</text>
</comment>
<dbReference type="Proteomes" id="UP000287651">
    <property type="component" value="Unassembled WGS sequence"/>
</dbReference>
<evidence type="ECO:0000313" key="2">
    <source>
        <dbReference type="Proteomes" id="UP000287651"/>
    </source>
</evidence>